<dbReference type="PANTHER" id="PTHR37533">
    <property type="entry name" value="FLAGELLAR HOOK-LENGTH CONTROL PROTEIN"/>
    <property type="match status" value="1"/>
</dbReference>
<protein>
    <submittedName>
        <fullName evidence="3">Flagellar hook-length control protein FliK</fullName>
    </submittedName>
</protein>
<sequence>MSMIFQNLKASIASASPAGGKLSQNAAAAQGEGVFGEALVYQMSLAGDKIPSPLTGLTALPGISLNSLIFEGKGIEEGSQKTEAAAGFLGEPKAVTEPESELKPDGDEDTVSALLMLLDQMPQLERILEVDPSLLEKLQQWLSQAQSLLTKPPVLEQTLEAAEESAGSSVDDAAQQPLPPLALHKETIRFAVQDALVQMTGLAKDLQGAGVLKQQLHTLTQSLEVMTGLADDGPAARVTSEPGKAQVLSGAVFNQSMKQELQGSQSAMKPTAEVSTQQTSRIPATSAVVSQVTEAHSNDEAAAVKGSVPEEETTLTAGQLALRTAGSAPVKAAAEAVPVGQFAREMTQFTVGKLEFIKHQGFSEARISLYPEHLGQVDIKISMQNGQIVAQFMTHNAEARELLEQQMTQLRSALQGQGLQVEKLEVTQNSQSPSSAFNPQDGKQSGSGQQQPGKRSREKDTASDDAVISAELSEEWKEWNAEIKGVESMDSQGSFTAKA</sequence>
<keyword evidence="3" id="KW-0966">Cell projection</keyword>
<dbReference type="Proteomes" id="UP000565468">
    <property type="component" value="Unassembled WGS sequence"/>
</dbReference>
<dbReference type="InterPro" id="IPR038610">
    <property type="entry name" value="FliK-like_C_sf"/>
</dbReference>
<evidence type="ECO:0000313" key="3">
    <source>
        <dbReference type="EMBL" id="NMO96160.1"/>
    </source>
</evidence>
<dbReference type="Gene3D" id="3.30.750.140">
    <property type="match status" value="1"/>
</dbReference>
<comment type="caution">
    <text evidence="3">The sequence shown here is derived from an EMBL/GenBank/DDBJ whole genome shotgun (WGS) entry which is preliminary data.</text>
</comment>
<proteinExistence type="predicted"/>
<dbReference type="InterPro" id="IPR052563">
    <property type="entry name" value="FliK"/>
</dbReference>
<dbReference type="RefSeq" id="WP_169504946.1">
    <property type="nucleotide sequence ID" value="NZ_JABBPN010000008.1"/>
</dbReference>
<reference evidence="3 4" key="1">
    <citation type="submission" date="2020-04" db="EMBL/GenBank/DDBJ databases">
        <title>Paenibacillus algicola sp. nov., a novel marine bacterium producing alginate lyase.</title>
        <authorList>
            <person name="Huang H."/>
        </authorList>
    </citation>
    <scope>NUCLEOTIDE SEQUENCE [LARGE SCALE GENOMIC DNA]</scope>
    <source>
        <strain evidence="3 4">L7-75</strain>
    </source>
</reference>
<organism evidence="3 4">
    <name type="scientific">Paenibacillus lemnae</name>
    <dbReference type="NCBI Taxonomy" id="1330551"/>
    <lineage>
        <taxon>Bacteria</taxon>
        <taxon>Bacillati</taxon>
        <taxon>Bacillota</taxon>
        <taxon>Bacilli</taxon>
        <taxon>Bacillales</taxon>
        <taxon>Paenibacillaceae</taxon>
        <taxon>Paenibacillus</taxon>
    </lineage>
</organism>
<name>A0A848M7I9_PAELE</name>
<feature type="domain" description="Flagellar hook-length control protein-like C-terminal" evidence="2">
    <location>
        <begin position="359"/>
        <end position="432"/>
    </location>
</feature>
<accession>A0A848M7I9</accession>
<evidence type="ECO:0000313" key="4">
    <source>
        <dbReference type="Proteomes" id="UP000565468"/>
    </source>
</evidence>
<gene>
    <name evidence="3" type="ORF">HII30_10305</name>
</gene>
<feature type="compositionally biased region" description="Low complexity" evidence="1">
    <location>
        <begin position="439"/>
        <end position="453"/>
    </location>
</feature>
<feature type="region of interest" description="Disordered" evidence="1">
    <location>
        <begin position="425"/>
        <end position="469"/>
    </location>
</feature>
<dbReference type="CDD" id="cd17470">
    <property type="entry name" value="T3SS_Flik_C"/>
    <property type="match status" value="1"/>
</dbReference>
<dbReference type="PANTHER" id="PTHR37533:SF2">
    <property type="entry name" value="FLAGELLAR HOOK-LENGTH CONTROL PROTEIN"/>
    <property type="match status" value="1"/>
</dbReference>
<dbReference type="Pfam" id="PF02120">
    <property type="entry name" value="Flg_hook"/>
    <property type="match status" value="1"/>
</dbReference>
<dbReference type="EMBL" id="JABBPN010000008">
    <property type="protein sequence ID" value="NMO96160.1"/>
    <property type="molecule type" value="Genomic_DNA"/>
</dbReference>
<dbReference type="AlphaFoldDB" id="A0A848M7I9"/>
<keyword evidence="3" id="KW-0969">Cilium</keyword>
<feature type="compositionally biased region" description="Polar residues" evidence="1">
    <location>
        <begin position="426"/>
        <end position="438"/>
    </location>
</feature>
<keyword evidence="4" id="KW-1185">Reference proteome</keyword>
<evidence type="ECO:0000259" key="2">
    <source>
        <dbReference type="Pfam" id="PF02120"/>
    </source>
</evidence>
<dbReference type="InterPro" id="IPR021136">
    <property type="entry name" value="Flagellar_hook_control-like_C"/>
</dbReference>
<keyword evidence="3" id="KW-0282">Flagellum</keyword>
<evidence type="ECO:0000256" key="1">
    <source>
        <dbReference type="SAM" id="MobiDB-lite"/>
    </source>
</evidence>